<gene>
    <name evidence="1" type="ORF">C7S20_19110</name>
</gene>
<reference evidence="2" key="1">
    <citation type="submission" date="2018-03" db="EMBL/GenBank/DDBJ databases">
        <title>Gramella fulva sp. nov., isolated from a dry surface of tidal flat.</title>
        <authorList>
            <person name="Hwang S.H."/>
            <person name="Hwang W.M."/>
            <person name="Kang K."/>
            <person name="Ahn T.-Y."/>
        </authorList>
    </citation>
    <scope>NUCLEOTIDE SEQUENCE [LARGE SCALE GENOMIC DNA]</scope>
    <source>
        <strain evidence="2">SH35</strain>
    </source>
</reference>
<sequence length="92" mass="10612">MKSYIIHRSIRSRATLYGLSIERFAIFMSSVILSLLMIIFSFGFGMVIFMMLWNTLLYIALLRVKAFPTSRIPGQYPDFISCKQLGLASYED</sequence>
<dbReference type="EMBL" id="CP028136">
    <property type="protein sequence ID" value="AVR47188.1"/>
    <property type="molecule type" value="Genomic_DNA"/>
</dbReference>
<proteinExistence type="predicted"/>
<name>A0A2R3ZA72_9FLAO</name>
<dbReference type="Proteomes" id="UP000241507">
    <property type="component" value="Chromosome"/>
</dbReference>
<dbReference type="AlphaFoldDB" id="A0A2R3ZA72"/>
<accession>A0A2R3ZA72</accession>
<evidence type="ECO:0000313" key="2">
    <source>
        <dbReference type="Proteomes" id="UP000241507"/>
    </source>
</evidence>
<protein>
    <submittedName>
        <fullName evidence="1">Uncharacterized protein</fullName>
    </submittedName>
</protein>
<keyword evidence="2" id="KW-1185">Reference proteome</keyword>
<dbReference type="KEGG" id="grs:C7S20_19110"/>
<organism evidence="1 2">
    <name type="scientific">Christiangramia fulva</name>
    <dbReference type="NCBI Taxonomy" id="2126553"/>
    <lineage>
        <taxon>Bacteria</taxon>
        <taxon>Pseudomonadati</taxon>
        <taxon>Bacteroidota</taxon>
        <taxon>Flavobacteriia</taxon>
        <taxon>Flavobacteriales</taxon>
        <taxon>Flavobacteriaceae</taxon>
        <taxon>Christiangramia</taxon>
    </lineage>
</organism>
<evidence type="ECO:0000313" key="1">
    <source>
        <dbReference type="EMBL" id="AVR47188.1"/>
    </source>
</evidence>